<keyword evidence="14" id="KW-1185">Reference proteome</keyword>
<dbReference type="GO" id="GO:0000785">
    <property type="term" value="C:chromatin"/>
    <property type="evidence" value="ECO:0007669"/>
    <property type="project" value="TreeGrafter"/>
</dbReference>
<dbReference type="GO" id="GO:0005667">
    <property type="term" value="C:transcription regulator complex"/>
    <property type="evidence" value="ECO:0007669"/>
    <property type="project" value="TreeGrafter"/>
</dbReference>
<reference evidence="13" key="2">
    <citation type="submission" date="2025-09" db="UniProtKB">
        <authorList>
            <consortium name="Ensembl"/>
        </authorList>
    </citation>
    <scope>IDENTIFICATION</scope>
</reference>
<dbReference type="SMART" id="SM00355">
    <property type="entry name" value="ZnF_C2H2"/>
    <property type="match status" value="4"/>
</dbReference>
<keyword evidence="9" id="KW-0539">Nucleus</keyword>
<comment type="subcellular location">
    <subcellularLocation>
        <location evidence="1">Nucleus</location>
    </subcellularLocation>
</comment>
<dbReference type="InterPro" id="IPR036236">
    <property type="entry name" value="Znf_C2H2_sf"/>
</dbReference>
<evidence type="ECO:0000256" key="3">
    <source>
        <dbReference type="ARBA" id="ARBA00022737"/>
    </source>
</evidence>
<protein>
    <recommendedName>
        <fullName evidence="12">C2H2-type domain-containing protein</fullName>
    </recommendedName>
</protein>
<evidence type="ECO:0000256" key="10">
    <source>
        <dbReference type="PROSITE-ProRule" id="PRU00042"/>
    </source>
</evidence>
<evidence type="ECO:0000256" key="5">
    <source>
        <dbReference type="ARBA" id="ARBA00022833"/>
    </source>
</evidence>
<dbReference type="PANTHER" id="PTHR14003:SF23">
    <property type="entry name" value="ZINC FINGER PROTEIN 143"/>
    <property type="match status" value="1"/>
</dbReference>
<dbReference type="GO" id="GO:0000978">
    <property type="term" value="F:RNA polymerase II cis-regulatory region sequence-specific DNA binding"/>
    <property type="evidence" value="ECO:0007669"/>
    <property type="project" value="TreeGrafter"/>
</dbReference>
<keyword evidence="4 10" id="KW-0863">Zinc-finger</keyword>
<dbReference type="FunFam" id="3.30.160.60:FF:000564">
    <property type="entry name" value="zinc finger protein 699"/>
    <property type="match status" value="1"/>
</dbReference>
<feature type="compositionally biased region" description="Polar residues" evidence="11">
    <location>
        <begin position="48"/>
        <end position="64"/>
    </location>
</feature>
<dbReference type="GO" id="GO:0008270">
    <property type="term" value="F:zinc ion binding"/>
    <property type="evidence" value="ECO:0007669"/>
    <property type="project" value="UniProtKB-KW"/>
</dbReference>
<keyword evidence="3" id="KW-0677">Repeat</keyword>
<dbReference type="FunFam" id="3.30.160.60:FF:000557">
    <property type="entry name" value="zinc finger and SCAN domain-containing protein 29"/>
    <property type="match status" value="1"/>
</dbReference>
<feature type="domain" description="C2H2-type" evidence="12">
    <location>
        <begin position="128"/>
        <end position="155"/>
    </location>
</feature>
<reference evidence="13" key="1">
    <citation type="submission" date="2025-08" db="UniProtKB">
        <authorList>
            <consortium name="Ensembl"/>
        </authorList>
    </citation>
    <scope>IDENTIFICATION</scope>
</reference>
<feature type="domain" description="C2H2-type" evidence="12">
    <location>
        <begin position="100"/>
        <end position="127"/>
    </location>
</feature>
<evidence type="ECO:0000256" key="11">
    <source>
        <dbReference type="SAM" id="MobiDB-lite"/>
    </source>
</evidence>
<keyword evidence="6" id="KW-0805">Transcription regulation</keyword>
<dbReference type="PROSITE" id="PS50157">
    <property type="entry name" value="ZINC_FINGER_C2H2_2"/>
    <property type="match status" value="4"/>
</dbReference>
<feature type="region of interest" description="Disordered" evidence="11">
    <location>
        <begin position="12"/>
        <end position="71"/>
    </location>
</feature>
<dbReference type="Proteomes" id="UP000261600">
    <property type="component" value="Unplaced"/>
</dbReference>
<sequence length="188" mass="21658">MNQLLYRHLLINLDQEDPEPPQIKEEQEELCSSQEGEQLGLKQEPDTSHSSSVGTSPLLQTHSDPPTDRKSLKCDTCGETFRYNSCFNRHLRSHKEENQYCCETCKKIFRYNSVFLIHMRTHTGEKPYVCKTCGKAFKQSSHLDGHLRIHTGERPYVCKTCGKRFSQSSSLNVHLKIHTGDRPSNHII</sequence>
<dbReference type="GO" id="GO:0031519">
    <property type="term" value="C:PcG protein complex"/>
    <property type="evidence" value="ECO:0007669"/>
    <property type="project" value="TreeGrafter"/>
</dbReference>
<evidence type="ECO:0000256" key="8">
    <source>
        <dbReference type="ARBA" id="ARBA00023163"/>
    </source>
</evidence>
<keyword evidence="2" id="KW-0479">Metal-binding</keyword>
<accession>A0A3Q3JNV4</accession>
<keyword evidence="7" id="KW-0238">DNA-binding</keyword>
<evidence type="ECO:0000256" key="7">
    <source>
        <dbReference type="ARBA" id="ARBA00023125"/>
    </source>
</evidence>
<dbReference type="FunFam" id="3.30.160.60:FF:000340">
    <property type="entry name" value="zinc finger protein 473 isoform X1"/>
    <property type="match status" value="1"/>
</dbReference>
<dbReference type="SUPFAM" id="SSF57667">
    <property type="entry name" value="beta-beta-alpha zinc fingers"/>
    <property type="match status" value="2"/>
</dbReference>
<dbReference type="Pfam" id="PF00096">
    <property type="entry name" value="zf-C2H2"/>
    <property type="match status" value="4"/>
</dbReference>
<keyword evidence="8" id="KW-0804">Transcription</keyword>
<dbReference type="AlphaFoldDB" id="A0A3Q3JNV4"/>
<evidence type="ECO:0000259" key="12">
    <source>
        <dbReference type="PROSITE" id="PS50157"/>
    </source>
</evidence>
<feature type="domain" description="C2H2-type" evidence="12">
    <location>
        <begin position="156"/>
        <end position="183"/>
    </location>
</feature>
<organism evidence="13 14">
    <name type="scientific">Monopterus albus</name>
    <name type="common">Swamp eel</name>
    <dbReference type="NCBI Taxonomy" id="43700"/>
    <lineage>
        <taxon>Eukaryota</taxon>
        <taxon>Metazoa</taxon>
        <taxon>Chordata</taxon>
        <taxon>Craniata</taxon>
        <taxon>Vertebrata</taxon>
        <taxon>Euteleostomi</taxon>
        <taxon>Actinopterygii</taxon>
        <taxon>Neopterygii</taxon>
        <taxon>Teleostei</taxon>
        <taxon>Neoteleostei</taxon>
        <taxon>Acanthomorphata</taxon>
        <taxon>Anabantaria</taxon>
        <taxon>Synbranchiformes</taxon>
        <taxon>Synbranchidae</taxon>
        <taxon>Monopterus</taxon>
    </lineage>
</organism>
<dbReference type="PANTHER" id="PTHR14003">
    <property type="entry name" value="TRANSCRIPTIONAL REPRESSOR PROTEIN YY"/>
    <property type="match status" value="1"/>
</dbReference>
<feature type="domain" description="C2H2-type" evidence="12">
    <location>
        <begin position="72"/>
        <end position="99"/>
    </location>
</feature>
<evidence type="ECO:0000256" key="1">
    <source>
        <dbReference type="ARBA" id="ARBA00004123"/>
    </source>
</evidence>
<evidence type="ECO:0000313" key="14">
    <source>
        <dbReference type="Proteomes" id="UP000261600"/>
    </source>
</evidence>
<dbReference type="InterPro" id="IPR013087">
    <property type="entry name" value="Znf_C2H2_type"/>
</dbReference>
<dbReference type="Gene3D" id="3.30.160.60">
    <property type="entry name" value="Classic Zinc Finger"/>
    <property type="match status" value="4"/>
</dbReference>
<proteinExistence type="predicted"/>
<evidence type="ECO:0000256" key="9">
    <source>
        <dbReference type="ARBA" id="ARBA00023242"/>
    </source>
</evidence>
<keyword evidence="5" id="KW-0862">Zinc</keyword>
<evidence type="ECO:0000256" key="2">
    <source>
        <dbReference type="ARBA" id="ARBA00022723"/>
    </source>
</evidence>
<dbReference type="GO" id="GO:0000981">
    <property type="term" value="F:DNA-binding transcription factor activity, RNA polymerase II-specific"/>
    <property type="evidence" value="ECO:0007669"/>
    <property type="project" value="TreeGrafter"/>
</dbReference>
<evidence type="ECO:0000256" key="4">
    <source>
        <dbReference type="ARBA" id="ARBA00022771"/>
    </source>
</evidence>
<dbReference type="SMART" id="SM00614">
    <property type="entry name" value="ZnF_BED"/>
    <property type="match status" value="2"/>
</dbReference>
<dbReference type="Ensembl" id="ENSMALT00000018661.1">
    <property type="protein sequence ID" value="ENSMALP00000018310.1"/>
    <property type="gene ID" value="ENSMALG00000012757.1"/>
</dbReference>
<evidence type="ECO:0000313" key="13">
    <source>
        <dbReference type="Ensembl" id="ENSMALP00000018310.1"/>
    </source>
</evidence>
<name>A0A3Q3JNV4_MONAL</name>
<evidence type="ECO:0000256" key="6">
    <source>
        <dbReference type="ARBA" id="ARBA00023015"/>
    </source>
</evidence>
<dbReference type="PROSITE" id="PS00028">
    <property type="entry name" value="ZINC_FINGER_C2H2_1"/>
    <property type="match status" value="4"/>
</dbReference>